<dbReference type="AlphaFoldDB" id="A0A9Q0MIU2"/>
<accession>A0A9Q0MIU2</accession>
<evidence type="ECO:0000313" key="2">
    <source>
        <dbReference type="EMBL" id="KAJ6622685.1"/>
    </source>
</evidence>
<dbReference type="EMBL" id="WJQU01003701">
    <property type="protein sequence ID" value="KAJ6622685.1"/>
    <property type="molecule type" value="Genomic_DNA"/>
</dbReference>
<gene>
    <name evidence="2" type="ORF">Bhyg_17354</name>
</gene>
<evidence type="ECO:0000313" key="3">
    <source>
        <dbReference type="Proteomes" id="UP001151699"/>
    </source>
</evidence>
<dbReference type="Proteomes" id="UP001151699">
    <property type="component" value="Unassembled WGS sequence"/>
</dbReference>
<evidence type="ECO:0000256" key="1">
    <source>
        <dbReference type="SAM" id="SignalP"/>
    </source>
</evidence>
<proteinExistence type="predicted"/>
<feature type="signal peptide" evidence="1">
    <location>
        <begin position="1"/>
        <end position="27"/>
    </location>
</feature>
<reference evidence="2" key="1">
    <citation type="submission" date="2022-07" db="EMBL/GenBank/DDBJ databases">
        <authorList>
            <person name="Trinca V."/>
            <person name="Uliana J.V.C."/>
            <person name="Torres T.T."/>
            <person name="Ward R.J."/>
            <person name="Monesi N."/>
        </authorList>
    </citation>
    <scope>NUCLEOTIDE SEQUENCE</scope>
    <source>
        <strain evidence="2">HSMRA1968</strain>
        <tissue evidence="2">Whole embryos</tissue>
    </source>
</reference>
<keyword evidence="3" id="KW-1185">Reference proteome</keyword>
<feature type="chain" id="PRO_5040340523" evidence="1">
    <location>
        <begin position="28"/>
        <end position="112"/>
    </location>
</feature>
<organism evidence="2 3">
    <name type="scientific">Pseudolycoriella hygida</name>
    <dbReference type="NCBI Taxonomy" id="35572"/>
    <lineage>
        <taxon>Eukaryota</taxon>
        <taxon>Metazoa</taxon>
        <taxon>Ecdysozoa</taxon>
        <taxon>Arthropoda</taxon>
        <taxon>Hexapoda</taxon>
        <taxon>Insecta</taxon>
        <taxon>Pterygota</taxon>
        <taxon>Neoptera</taxon>
        <taxon>Endopterygota</taxon>
        <taxon>Diptera</taxon>
        <taxon>Nematocera</taxon>
        <taxon>Sciaroidea</taxon>
        <taxon>Sciaridae</taxon>
        <taxon>Pseudolycoriella</taxon>
    </lineage>
</organism>
<sequence>MMTKVKYVNLICIVLICVQHYGGFVEGRYLPTRGNTDNLDRLRELLRDILESDVQKSSVEAPPEGAQSRYDGLNGLNDDFNFAVPKHMQHKNSRLIFKRSTANNLLRKPKNF</sequence>
<keyword evidence="1" id="KW-0732">Signal</keyword>
<protein>
    <submittedName>
        <fullName evidence="2">Uncharacterized protein</fullName>
    </submittedName>
</protein>
<comment type="caution">
    <text evidence="2">The sequence shown here is derived from an EMBL/GenBank/DDBJ whole genome shotgun (WGS) entry which is preliminary data.</text>
</comment>
<name>A0A9Q0MIU2_9DIPT</name>